<protein>
    <recommendedName>
        <fullName evidence="9 13">Ribulose-phosphate 3-epimerase</fullName>
        <ecNumber evidence="8 13">5.1.3.1</ecNumber>
    </recommendedName>
</protein>
<feature type="binding site" evidence="16">
    <location>
        <position position="10"/>
    </location>
    <ligand>
        <name>substrate</name>
    </ligand>
</feature>
<dbReference type="SUPFAM" id="SSF51366">
    <property type="entry name" value="Ribulose-phoshate binding barrel"/>
    <property type="match status" value="1"/>
</dbReference>
<evidence type="ECO:0000256" key="14">
    <source>
        <dbReference type="PIRSR" id="PIRSR001461-1"/>
    </source>
</evidence>
<dbReference type="OrthoDB" id="1927044at2759"/>
<dbReference type="eggNOG" id="KOG3111">
    <property type="taxonomic scope" value="Eukaryota"/>
</dbReference>
<dbReference type="HAMAP" id="MF_02227">
    <property type="entry name" value="RPE"/>
    <property type="match status" value="1"/>
</dbReference>
<keyword evidence="15" id="KW-0862">Zinc</keyword>
<dbReference type="InterPro" id="IPR013785">
    <property type="entry name" value="Aldolase_TIM"/>
</dbReference>
<dbReference type="UniPathway" id="UPA00115">
    <property type="reaction ID" value="UER00411"/>
</dbReference>
<feature type="binding site" evidence="15">
    <location>
        <position position="209"/>
    </location>
    <ligand>
        <name>a divalent metal cation</name>
        <dbReference type="ChEBI" id="CHEBI:60240"/>
    </ligand>
</feature>
<keyword evidence="12 15" id="KW-0170">Cobalt</keyword>
<dbReference type="Proteomes" id="UP000030752">
    <property type="component" value="Unassembled WGS sequence"/>
</dbReference>
<dbReference type="GO" id="GO:0006098">
    <property type="term" value="P:pentose-phosphate shunt"/>
    <property type="evidence" value="ECO:0007669"/>
    <property type="project" value="UniProtKB-UniPathway"/>
</dbReference>
<keyword evidence="13" id="KW-0119">Carbohydrate metabolism</keyword>
<dbReference type="CDD" id="cd00429">
    <property type="entry name" value="RPE"/>
    <property type="match status" value="1"/>
</dbReference>
<evidence type="ECO:0000256" key="16">
    <source>
        <dbReference type="PIRSR" id="PIRSR001461-3"/>
    </source>
</evidence>
<dbReference type="EMBL" id="KB822718">
    <property type="protein sequence ID" value="ETN43359.1"/>
    <property type="molecule type" value="Genomic_DNA"/>
</dbReference>
<dbReference type="RefSeq" id="XP_008715095.1">
    <property type="nucleotide sequence ID" value="XM_008716873.1"/>
</dbReference>
<evidence type="ECO:0000256" key="13">
    <source>
        <dbReference type="PIRNR" id="PIRNR001461"/>
    </source>
</evidence>
<proteinExistence type="inferred from homology"/>
<comment type="cofactor">
    <cofactor evidence="3">
        <name>Co(2+)</name>
        <dbReference type="ChEBI" id="CHEBI:48828"/>
    </cofactor>
</comment>
<evidence type="ECO:0000256" key="7">
    <source>
        <dbReference type="ARBA" id="ARBA00009541"/>
    </source>
</evidence>
<dbReference type="PROSITE" id="PS01086">
    <property type="entry name" value="RIBUL_P_3_EPIMER_2"/>
    <property type="match status" value="1"/>
</dbReference>
<comment type="catalytic activity">
    <reaction evidence="1 13">
        <text>D-ribulose 5-phosphate = D-xylulose 5-phosphate</text>
        <dbReference type="Rhea" id="RHEA:13677"/>
        <dbReference type="ChEBI" id="CHEBI:57737"/>
        <dbReference type="ChEBI" id="CHEBI:58121"/>
        <dbReference type="EC" id="5.1.3.1"/>
    </reaction>
</comment>
<dbReference type="Gene3D" id="3.20.20.70">
    <property type="entry name" value="Aldolase class I"/>
    <property type="match status" value="1"/>
</dbReference>
<evidence type="ECO:0000313" key="18">
    <source>
        <dbReference type="Proteomes" id="UP000030752"/>
    </source>
</evidence>
<comment type="cofactor">
    <cofactor evidence="5">
        <name>Fe(2+)</name>
        <dbReference type="ChEBI" id="CHEBI:29033"/>
    </cofactor>
</comment>
<feature type="binding site" evidence="15">
    <location>
        <position position="38"/>
    </location>
    <ligand>
        <name>a divalent metal cation</name>
        <dbReference type="ChEBI" id="CHEBI:60240"/>
    </ligand>
</feature>
<evidence type="ECO:0000256" key="4">
    <source>
        <dbReference type="ARBA" id="ARBA00001947"/>
    </source>
</evidence>
<dbReference type="HOGENOM" id="CLU_054856_0_0_1"/>
<dbReference type="InterPro" id="IPR026019">
    <property type="entry name" value="Ribul_P_3_epim"/>
</dbReference>
<dbReference type="GO" id="GO:0005975">
    <property type="term" value="P:carbohydrate metabolic process"/>
    <property type="evidence" value="ECO:0007669"/>
    <property type="project" value="InterPro"/>
</dbReference>
<feature type="binding site" evidence="16">
    <location>
        <position position="211"/>
    </location>
    <ligand>
        <name>substrate</name>
    </ligand>
</feature>
<dbReference type="STRING" id="1220924.W2S605"/>
<organism evidence="17 18">
    <name type="scientific">Cyphellophora europaea (strain CBS 101466)</name>
    <name type="common">Phialophora europaea</name>
    <dbReference type="NCBI Taxonomy" id="1220924"/>
    <lineage>
        <taxon>Eukaryota</taxon>
        <taxon>Fungi</taxon>
        <taxon>Dikarya</taxon>
        <taxon>Ascomycota</taxon>
        <taxon>Pezizomycotina</taxon>
        <taxon>Eurotiomycetes</taxon>
        <taxon>Chaetothyriomycetidae</taxon>
        <taxon>Chaetothyriales</taxon>
        <taxon>Cyphellophoraceae</taxon>
        <taxon>Cyphellophora</taxon>
    </lineage>
</organism>
<dbReference type="GO" id="GO:0004750">
    <property type="term" value="F:D-ribulose-phosphate 3-epimerase activity"/>
    <property type="evidence" value="ECO:0007669"/>
    <property type="project" value="UniProtKB-EC"/>
</dbReference>
<evidence type="ECO:0000256" key="2">
    <source>
        <dbReference type="ARBA" id="ARBA00001936"/>
    </source>
</evidence>
<comment type="cofactor">
    <cofactor evidence="15">
        <name>a divalent metal cation</name>
        <dbReference type="ChEBI" id="CHEBI:60240"/>
    </cofactor>
    <text evidence="15">Binds 1 divalent metal cation per subunit.</text>
</comment>
<dbReference type="GeneID" id="19969857"/>
<dbReference type="AlphaFoldDB" id="W2S605"/>
<evidence type="ECO:0000256" key="1">
    <source>
        <dbReference type="ARBA" id="ARBA00001782"/>
    </source>
</evidence>
<dbReference type="FunFam" id="3.20.20.70:FF:000130">
    <property type="entry name" value="Ribulose-phosphate 3-epimerase"/>
    <property type="match status" value="1"/>
</dbReference>
<feature type="binding site" evidence="16">
    <location>
        <begin position="231"/>
        <end position="232"/>
    </location>
    <ligand>
        <name>substrate</name>
    </ligand>
</feature>
<sequence>MAPPTIIAPSILSADFAALGPDCARTITEYNADWLHVDIMDGHFVPNITFGAPVVSSIRKHVDRPSQPSSKGQSLKRGAFDCHMMISEPHRWAKTFRDAGCDLYCFHWEAAQGSTAEEPGVDGRKKTSPRELVRYVHELGMQCGVAIKPKTEAAVLWDLLDAEDERDRPDMVLVMTVEPGFGGQKFMADMMPKVQEIRKRYPDLNIEVDGGLGVGTIGTAAEAGANVIVAGSAVFGAKDPKEVVSVLRETVEKAGFVQGRL</sequence>
<dbReference type="InterPro" id="IPR000056">
    <property type="entry name" value="Ribul_P_3_epim-like"/>
</dbReference>
<evidence type="ECO:0000313" key="17">
    <source>
        <dbReference type="EMBL" id="ETN43359.1"/>
    </source>
</evidence>
<reference evidence="17 18" key="1">
    <citation type="submission" date="2013-03" db="EMBL/GenBank/DDBJ databases">
        <title>The Genome Sequence of Phialophora europaea CBS 101466.</title>
        <authorList>
            <consortium name="The Broad Institute Genomics Platform"/>
            <person name="Cuomo C."/>
            <person name="de Hoog S."/>
            <person name="Gorbushina A."/>
            <person name="Walker B."/>
            <person name="Young S.K."/>
            <person name="Zeng Q."/>
            <person name="Gargeya S."/>
            <person name="Fitzgerald M."/>
            <person name="Haas B."/>
            <person name="Abouelleil A."/>
            <person name="Allen A.W."/>
            <person name="Alvarado L."/>
            <person name="Arachchi H.M."/>
            <person name="Berlin A.M."/>
            <person name="Chapman S.B."/>
            <person name="Gainer-Dewar J."/>
            <person name="Goldberg J."/>
            <person name="Griggs A."/>
            <person name="Gujja S."/>
            <person name="Hansen M."/>
            <person name="Howarth C."/>
            <person name="Imamovic A."/>
            <person name="Ireland A."/>
            <person name="Larimer J."/>
            <person name="McCowan C."/>
            <person name="Murphy C."/>
            <person name="Pearson M."/>
            <person name="Poon T.W."/>
            <person name="Priest M."/>
            <person name="Roberts A."/>
            <person name="Saif S."/>
            <person name="Shea T."/>
            <person name="Sisk P."/>
            <person name="Sykes S."/>
            <person name="Wortman J."/>
            <person name="Nusbaum C."/>
            <person name="Birren B."/>
        </authorList>
    </citation>
    <scope>NUCLEOTIDE SEQUENCE [LARGE SCALE GENOMIC DNA]</scope>
    <source>
        <strain evidence="17 18">CBS 101466</strain>
    </source>
</reference>
<feature type="active site" description="Proton acceptor" evidence="14">
    <location>
        <position position="38"/>
    </location>
</feature>
<feature type="active site" description="Proton donor" evidence="14">
    <location>
        <position position="209"/>
    </location>
</feature>
<evidence type="ECO:0000256" key="12">
    <source>
        <dbReference type="ARBA" id="ARBA00023285"/>
    </source>
</evidence>
<dbReference type="Pfam" id="PF00834">
    <property type="entry name" value="Ribul_P_3_epim"/>
    <property type="match status" value="1"/>
</dbReference>
<evidence type="ECO:0000256" key="6">
    <source>
        <dbReference type="ARBA" id="ARBA00005016"/>
    </source>
</evidence>
<feature type="binding site" evidence="15">
    <location>
        <position position="83"/>
    </location>
    <ligand>
        <name>a divalent metal cation</name>
        <dbReference type="ChEBI" id="CHEBI:60240"/>
    </ligand>
</feature>
<dbReference type="PANTHER" id="PTHR11749">
    <property type="entry name" value="RIBULOSE-5-PHOSPHATE-3-EPIMERASE"/>
    <property type="match status" value="1"/>
</dbReference>
<dbReference type="VEuPathDB" id="FungiDB:HMPREF1541_02518"/>
<keyword evidence="11 13" id="KW-0413">Isomerase</keyword>
<name>W2S605_CYPE1</name>
<evidence type="ECO:0000256" key="10">
    <source>
        <dbReference type="ARBA" id="ARBA00022723"/>
    </source>
</evidence>
<evidence type="ECO:0000256" key="15">
    <source>
        <dbReference type="PIRSR" id="PIRSR001461-2"/>
    </source>
</evidence>
<feature type="binding site" evidence="16">
    <location>
        <position position="83"/>
    </location>
    <ligand>
        <name>substrate</name>
    </ligand>
</feature>
<feature type="binding site" evidence="15">
    <location>
        <position position="36"/>
    </location>
    <ligand>
        <name>a divalent metal cation</name>
        <dbReference type="ChEBI" id="CHEBI:60240"/>
    </ligand>
</feature>
<comment type="pathway">
    <text evidence="6">Carbohydrate degradation; pentose phosphate pathway; D-xylulose 5-phosphate from D-ribulose 5-phosphate (non-oxidative stage): step 1/1.</text>
</comment>
<comment type="cofactor">
    <cofactor evidence="2">
        <name>Mn(2+)</name>
        <dbReference type="ChEBI" id="CHEBI:29035"/>
    </cofactor>
</comment>
<dbReference type="InterPro" id="IPR011060">
    <property type="entry name" value="RibuloseP-bd_barrel"/>
</dbReference>
<feature type="binding site" evidence="16">
    <location>
        <begin position="180"/>
        <end position="183"/>
    </location>
    <ligand>
        <name>substrate</name>
    </ligand>
</feature>
<dbReference type="FunCoup" id="W2S605">
    <property type="interactions" value="442"/>
</dbReference>
<dbReference type="GO" id="GO:0046872">
    <property type="term" value="F:metal ion binding"/>
    <property type="evidence" value="ECO:0007669"/>
    <property type="project" value="UniProtKB-KW"/>
</dbReference>
<evidence type="ECO:0000256" key="5">
    <source>
        <dbReference type="ARBA" id="ARBA00001954"/>
    </source>
</evidence>
<evidence type="ECO:0000256" key="11">
    <source>
        <dbReference type="ARBA" id="ARBA00023235"/>
    </source>
</evidence>
<dbReference type="InParanoid" id="W2S605"/>
<keyword evidence="10 15" id="KW-0479">Metal-binding</keyword>
<gene>
    <name evidence="17" type="ORF">HMPREF1541_02518</name>
</gene>
<accession>W2S605</accession>
<comment type="cofactor">
    <cofactor evidence="4">
        <name>Zn(2+)</name>
        <dbReference type="ChEBI" id="CHEBI:29105"/>
    </cofactor>
</comment>
<dbReference type="PROSITE" id="PS01085">
    <property type="entry name" value="RIBUL_P_3_EPIMER_1"/>
    <property type="match status" value="1"/>
</dbReference>
<keyword evidence="18" id="KW-1185">Reference proteome</keyword>
<evidence type="ECO:0000256" key="3">
    <source>
        <dbReference type="ARBA" id="ARBA00001941"/>
    </source>
</evidence>
<dbReference type="NCBIfam" id="NF004076">
    <property type="entry name" value="PRK05581.1-4"/>
    <property type="match status" value="1"/>
</dbReference>
<evidence type="ECO:0000256" key="8">
    <source>
        <dbReference type="ARBA" id="ARBA00013188"/>
    </source>
</evidence>
<dbReference type="PIRSF" id="PIRSF001461">
    <property type="entry name" value="RPE"/>
    <property type="match status" value="1"/>
</dbReference>
<evidence type="ECO:0000256" key="9">
    <source>
        <dbReference type="ARBA" id="ARBA00013920"/>
    </source>
</evidence>
<keyword evidence="15" id="KW-0464">Manganese</keyword>
<comment type="similarity">
    <text evidence="7 13">Belongs to the ribulose-phosphate 3-epimerase family.</text>
</comment>
<dbReference type="EC" id="5.1.3.1" evidence="8 13"/>